<reference evidence="7" key="2">
    <citation type="submission" date="2021-04" db="EMBL/GenBank/DDBJ databases">
        <authorList>
            <person name="Gilroy R."/>
        </authorList>
    </citation>
    <scope>NUCLEOTIDE SEQUENCE</scope>
    <source>
        <strain evidence="7">CHK195-6426</strain>
    </source>
</reference>
<dbReference type="SUPFAM" id="SSF55874">
    <property type="entry name" value="ATPase domain of HSP90 chaperone/DNA topoisomerase II/histidine kinase"/>
    <property type="match status" value="1"/>
</dbReference>
<dbReference type="SMART" id="SM00304">
    <property type="entry name" value="HAMP"/>
    <property type="match status" value="1"/>
</dbReference>
<evidence type="ECO:0000313" key="7">
    <source>
        <dbReference type="EMBL" id="HIW79936.1"/>
    </source>
</evidence>
<dbReference type="PANTHER" id="PTHR34220:SF7">
    <property type="entry name" value="SENSOR HISTIDINE KINASE YPDA"/>
    <property type="match status" value="1"/>
</dbReference>
<sequence length="590" mass="68613">MRGILDRLENWMNDYKLKKKLELLYVFCVLIPLILTDGVILYNVILSEREKQLHEMENVASAVQYSLSSAVEHSASAAKSIYMNEYIEEFLNTQYDTALDYVVGYQEFMRNSLFKSSMGIDNAQVTMYADNETIVNGGEFARLSTVRDTKWYQYLQESGRDMLLLFYYDDWKSPAVEAKRKILFLRKMNFFGGSPCEKVLKIEMDYSNLVRSLESMKYELPVYICRDGEIMLSNEGYSSVGQAFESFEEKGRIGYSKDITLYGEELQIYILKRPSSTLLVILDNFPLVALLLLVNIILPWCLMKQIDRSITVRIRELSHIFEGVDQDHLMELPHVRGKDEIGSLMQNYNRMAARMNELIQTVYKDRLREQEMDIARQNAELLALHSQINPHFLFNALESIRMHSILKQEYETADMVEKLAVMERQNVDWGNDKVEIKKEMEFVEAYLGLQKYRFGDRLSYQLDMEEECAKLRIPKLTIVTFVENACVHGIENKVAPGWIFVRIYREEESLCIEIEDTGEGMGEEMLSCIRQKMQDVSIDEMQKNGRVGILNACLRLKMMVDENAEFLIESEKGAGTMIQIRLSYNKIQEA</sequence>
<dbReference type="Pfam" id="PF06580">
    <property type="entry name" value="His_kinase"/>
    <property type="match status" value="1"/>
</dbReference>
<protein>
    <submittedName>
        <fullName evidence="7">Histidine kinase</fullName>
    </submittedName>
</protein>
<evidence type="ECO:0000259" key="6">
    <source>
        <dbReference type="PROSITE" id="PS50885"/>
    </source>
</evidence>
<dbReference type="GO" id="GO:0016020">
    <property type="term" value="C:membrane"/>
    <property type="evidence" value="ECO:0007669"/>
    <property type="project" value="UniProtKB-SubCell"/>
</dbReference>
<keyword evidence="2" id="KW-0597">Phosphoprotein</keyword>
<keyword evidence="5" id="KW-1133">Transmembrane helix</keyword>
<dbReference type="InterPro" id="IPR010559">
    <property type="entry name" value="Sig_transdc_His_kin_internal"/>
</dbReference>
<feature type="domain" description="HAMP" evidence="6">
    <location>
        <begin position="308"/>
        <end position="360"/>
    </location>
</feature>
<keyword evidence="3" id="KW-0808">Transferase</keyword>
<feature type="transmembrane region" description="Helical" evidence="5">
    <location>
        <begin position="23"/>
        <end position="46"/>
    </location>
</feature>
<dbReference type="Gene3D" id="6.10.340.10">
    <property type="match status" value="1"/>
</dbReference>
<dbReference type="Proteomes" id="UP000824265">
    <property type="component" value="Unassembled WGS sequence"/>
</dbReference>
<dbReference type="AlphaFoldDB" id="A0A9D1UAW6"/>
<dbReference type="EMBL" id="DXGH01000001">
    <property type="protein sequence ID" value="HIW79936.1"/>
    <property type="molecule type" value="Genomic_DNA"/>
</dbReference>
<comment type="subcellular location">
    <subcellularLocation>
        <location evidence="1">Membrane</location>
    </subcellularLocation>
</comment>
<dbReference type="InterPro" id="IPR003660">
    <property type="entry name" value="HAMP_dom"/>
</dbReference>
<dbReference type="CDD" id="cd06225">
    <property type="entry name" value="HAMP"/>
    <property type="match status" value="1"/>
</dbReference>
<keyword evidence="5" id="KW-0812">Transmembrane</keyword>
<dbReference type="InterPro" id="IPR003594">
    <property type="entry name" value="HATPase_dom"/>
</dbReference>
<evidence type="ECO:0000256" key="3">
    <source>
        <dbReference type="ARBA" id="ARBA00022679"/>
    </source>
</evidence>
<dbReference type="GO" id="GO:0000155">
    <property type="term" value="F:phosphorelay sensor kinase activity"/>
    <property type="evidence" value="ECO:0007669"/>
    <property type="project" value="InterPro"/>
</dbReference>
<proteinExistence type="predicted"/>
<evidence type="ECO:0000256" key="1">
    <source>
        <dbReference type="ARBA" id="ARBA00004370"/>
    </source>
</evidence>
<gene>
    <name evidence="7" type="ORF">H9742_00165</name>
</gene>
<dbReference type="Gene3D" id="3.30.565.10">
    <property type="entry name" value="Histidine kinase-like ATPase, C-terminal domain"/>
    <property type="match status" value="1"/>
</dbReference>
<dbReference type="PROSITE" id="PS50885">
    <property type="entry name" value="HAMP"/>
    <property type="match status" value="1"/>
</dbReference>
<keyword evidence="4 7" id="KW-0418">Kinase</keyword>
<dbReference type="InterPro" id="IPR050640">
    <property type="entry name" value="Bact_2-comp_sensor_kinase"/>
</dbReference>
<comment type="caution">
    <text evidence="7">The sequence shown here is derived from an EMBL/GenBank/DDBJ whole genome shotgun (WGS) entry which is preliminary data.</text>
</comment>
<dbReference type="RefSeq" id="WP_318704802.1">
    <property type="nucleotide sequence ID" value="NZ_CALWMU010000023.1"/>
</dbReference>
<evidence type="ECO:0000256" key="5">
    <source>
        <dbReference type="SAM" id="Phobius"/>
    </source>
</evidence>
<keyword evidence="5" id="KW-0472">Membrane</keyword>
<reference evidence="7" key="1">
    <citation type="journal article" date="2021" name="PeerJ">
        <title>Extensive microbial diversity within the chicken gut microbiome revealed by metagenomics and culture.</title>
        <authorList>
            <person name="Gilroy R."/>
            <person name="Ravi A."/>
            <person name="Getino M."/>
            <person name="Pursley I."/>
            <person name="Horton D.L."/>
            <person name="Alikhan N.F."/>
            <person name="Baker D."/>
            <person name="Gharbi K."/>
            <person name="Hall N."/>
            <person name="Watson M."/>
            <person name="Adriaenssens E.M."/>
            <person name="Foster-Nyarko E."/>
            <person name="Jarju S."/>
            <person name="Secka A."/>
            <person name="Antonio M."/>
            <person name="Oren A."/>
            <person name="Chaudhuri R.R."/>
            <person name="La Ragione R."/>
            <person name="Hildebrand F."/>
            <person name="Pallen M.J."/>
        </authorList>
    </citation>
    <scope>NUCLEOTIDE SEQUENCE</scope>
    <source>
        <strain evidence="7">CHK195-6426</strain>
    </source>
</reference>
<organism evidence="7 8">
    <name type="scientific">Candidatus Acetatifactor stercoripullorum</name>
    <dbReference type="NCBI Taxonomy" id="2838414"/>
    <lineage>
        <taxon>Bacteria</taxon>
        <taxon>Bacillati</taxon>
        <taxon>Bacillota</taxon>
        <taxon>Clostridia</taxon>
        <taxon>Lachnospirales</taxon>
        <taxon>Lachnospiraceae</taxon>
        <taxon>Acetatifactor</taxon>
    </lineage>
</organism>
<dbReference type="PANTHER" id="PTHR34220">
    <property type="entry name" value="SENSOR HISTIDINE KINASE YPDA"/>
    <property type="match status" value="1"/>
</dbReference>
<name>A0A9D1UAW6_9FIRM</name>
<evidence type="ECO:0000313" key="8">
    <source>
        <dbReference type="Proteomes" id="UP000824265"/>
    </source>
</evidence>
<dbReference type="SUPFAM" id="SSF158472">
    <property type="entry name" value="HAMP domain-like"/>
    <property type="match status" value="1"/>
</dbReference>
<dbReference type="InterPro" id="IPR036890">
    <property type="entry name" value="HATPase_C_sf"/>
</dbReference>
<dbReference type="Pfam" id="PF02518">
    <property type="entry name" value="HATPase_c"/>
    <property type="match status" value="1"/>
</dbReference>
<evidence type="ECO:0000256" key="4">
    <source>
        <dbReference type="ARBA" id="ARBA00022777"/>
    </source>
</evidence>
<accession>A0A9D1UAW6</accession>
<evidence type="ECO:0000256" key="2">
    <source>
        <dbReference type="ARBA" id="ARBA00022553"/>
    </source>
</evidence>